<dbReference type="KEGG" id="bgoe:IFJ75_19310"/>
<keyword evidence="3" id="KW-1185">Reference proteome</keyword>
<feature type="transmembrane region" description="Helical" evidence="1">
    <location>
        <begin position="31"/>
        <end position="57"/>
    </location>
</feature>
<dbReference type="AlphaFoldDB" id="A0A975GY84"/>
<keyword evidence="1" id="KW-1133">Transmembrane helix</keyword>
<organism evidence="2 3">
    <name type="scientific">Brevundimonas goettingensis</name>
    <dbReference type="NCBI Taxonomy" id="2774190"/>
    <lineage>
        <taxon>Bacteria</taxon>
        <taxon>Pseudomonadati</taxon>
        <taxon>Pseudomonadota</taxon>
        <taxon>Alphaproteobacteria</taxon>
        <taxon>Caulobacterales</taxon>
        <taxon>Caulobacteraceae</taxon>
        <taxon>Brevundimonas</taxon>
    </lineage>
</organism>
<dbReference type="Pfam" id="PF11188">
    <property type="entry name" value="DUF2975"/>
    <property type="match status" value="1"/>
</dbReference>
<evidence type="ECO:0000256" key="1">
    <source>
        <dbReference type="SAM" id="Phobius"/>
    </source>
</evidence>
<proteinExistence type="predicted"/>
<dbReference type="EMBL" id="CP062222">
    <property type="protein sequence ID" value="QTC91315.1"/>
    <property type="molecule type" value="Genomic_DNA"/>
</dbReference>
<feature type="transmembrane region" description="Helical" evidence="1">
    <location>
        <begin position="164"/>
        <end position="185"/>
    </location>
</feature>
<keyword evidence="1" id="KW-0472">Membrane</keyword>
<dbReference type="RefSeq" id="WP_207870489.1">
    <property type="nucleotide sequence ID" value="NZ_CP062222.1"/>
</dbReference>
<evidence type="ECO:0000313" key="3">
    <source>
        <dbReference type="Proteomes" id="UP000663918"/>
    </source>
</evidence>
<protein>
    <submittedName>
        <fullName evidence="2">DUF2975 domain-containing protein</fullName>
    </submittedName>
</protein>
<reference evidence="2" key="1">
    <citation type="submission" date="2020-09" db="EMBL/GenBank/DDBJ databases">
        <title>Brevundimonas sp. LVF2 isolated from a puddle in Goettingen, Germany.</title>
        <authorList>
            <person name="Friedrich I."/>
            <person name="Klassen A."/>
            <person name="Hannes N."/>
            <person name="Schneider D."/>
            <person name="Hertel R."/>
            <person name="Daniel R."/>
        </authorList>
    </citation>
    <scope>NUCLEOTIDE SEQUENCE</scope>
    <source>
        <strain evidence="2">LVF2</strain>
    </source>
</reference>
<keyword evidence="1" id="KW-0812">Transmembrane</keyword>
<accession>A0A975GY84</accession>
<evidence type="ECO:0000313" key="2">
    <source>
        <dbReference type="EMBL" id="QTC91315.1"/>
    </source>
</evidence>
<gene>
    <name evidence="2" type="ORF">IFJ75_19310</name>
</gene>
<name>A0A975GY84_9CAUL</name>
<feature type="transmembrane region" description="Helical" evidence="1">
    <location>
        <begin position="131"/>
        <end position="152"/>
    </location>
</feature>
<dbReference type="InterPro" id="IPR021354">
    <property type="entry name" value="DUF2975"/>
</dbReference>
<sequence length="199" mass="21962">MTAVITLKPRAELLVPEETDAQRRVRLGSRVLVWLFTGLLGLAVVLLATALATMVFYKGELVRIGPDNAYIGGGPANSTAFGSLPLVHRLVYCLVGIVRATPIIMLFWSVRTLFGLYARGKVFEPENGRSFSQIGGWLCAYAVSPLLCHLFLSATGYEIDRNWAHMASFQAFILGLLVFVIGQVMRVGREIEEDRKAFV</sequence>
<dbReference type="Proteomes" id="UP000663918">
    <property type="component" value="Chromosome"/>
</dbReference>
<feature type="transmembrane region" description="Helical" evidence="1">
    <location>
        <begin position="89"/>
        <end position="110"/>
    </location>
</feature>